<feature type="non-terminal residue" evidence="2">
    <location>
        <position position="282"/>
    </location>
</feature>
<feature type="compositionally biased region" description="Basic and acidic residues" evidence="1">
    <location>
        <begin position="254"/>
        <end position="272"/>
    </location>
</feature>
<feature type="compositionally biased region" description="Basic and acidic residues" evidence="1">
    <location>
        <begin position="60"/>
        <end position="73"/>
    </location>
</feature>
<feature type="compositionally biased region" description="Basic and acidic residues" evidence="1">
    <location>
        <begin position="233"/>
        <end position="245"/>
    </location>
</feature>
<protein>
    <submittedName>
        <fullName evidence="2">Sulfate transport system permease protein CysT</fullName>
    </submittedName>
</protein>
<sequence length="282" mass="30495">EHCRHHAGPAGEDPSPVGPALHAHPVVGPRPRPGHDLVQPARPHPARGRGRHRVRGRLGRLLEHGHHPADRGGHPAHRPHRCGGDGGQRRDGSAHRMGAGAGPLLGQVRPGDPHRHPVRAAHHRRRARAAVALRQRQPVGRQRRQPAAGRLPGLPLRHAALRRPDGAAGAGGAGPRRRGGGGLARREPGHHVPADHPAEPRARDRGRRGPVLRPRSQRVRLAGPPLGQPPLPDRGDLRAHPQQHRERQRRGRRGGRDDPAGDLARRDRRAGPDPEAGGCPWL</sequence>
<organism evidence="2">
    <name type="scientific">uncultured Nocardioides sp</name>
    <dbReference type="NCBI Taxonomy" id="198441"/>
    <lineage>
        <taxon>Bacteria</taxon>
        <taxon>Bacillati</taxon>
        <taxon>Actinomycetota</taxon>
        <taxon>Actinomycetes</taxon>
        <taxon>Propionibacteriales</taxon>
        <taxon>Nocardioidaceae</taxon>
        <taxon>Nocardioides</taxon>
        <taxon>environmental samples</taxon>
    </lineage>
</organism>
<evidence type="ECO:0000256" key="1">
    <source>
        <dbReference type="SAM" id="MobiDB-lite"/>
    </source>
</evidence>
<feature type="region of interest" description="Disordered" evidence="1">
    <location>
        <begin position="1"/>
        <end position="282"/>
    </location>
</feature>
<feature type="compositionally biased region" description="Basic residues" evidence="1">
    <location>
        <begin position="204"/>
        <end position="218"/>
    </location>
</feature>
<name>A0A6J4N034_9ACTN</name>
<feature type="compositionally biased region" description="Basic and acidic residues" evidence="1">
    <location>
        <begin position="184"/>
        <end position="203"/>
    </location>
</feature>
<feature type="compositionally biased region" description="Low complexity" evidence="1">
    <location>
        <begin position="129"/>
        <end position="140"/>
    </location>
</feature>
<dbReference type="AlphaFoldDB" id="A0A6J4N034"/>
<reference evidence="2" key="1">
    <citation type="submission" date="2020-02" db="EMBL/GenBank/DDBJ databases">
        <authorList>
            <person name="Meier V. D."/>
        </authorList>
    </citation>
    <scope>NUCLEOTIDE SEQUENCE</scope>
    <source>
        <strain evidence="2">AVDCRST_MAG32</strain>
    </source>
</reference>
<evidence type="ECO:0000313" key="2">
    <source>
        <dbReference type="EMBL" id="CAA9371342.1"/>
    </source>
</evidence>
<proteinExistence type="predicted"/>
<accession>A0A6J4N034</accession>
<feature type="non-terminal residue" evidence="2">
    <location>
        <position position="1"/>
    </location>
</feature>
<gene>
    <name evidence="2" type="ORF">AVDCRST_MAG32-604</name>
</gene>
<feature type="compositionally biased region" description="Basic residues" evidence="1">
    <location>
        <begin position="44"/>
        <end position="58"/>
    </location>
</feature>
<feature type="compositionally biased region" description="Basic residues" evidence="1">
    <location>
        <begin position="116"/>
        <end position="128"/>
    </location>
</feature>
<dbReference type="EMBL" id="CADCUM010000031">
    <property type="protein sequence ID" value="CAA9371342.1"/>
    <property type="molecule type" value="Genomic_DNA"/>
</dbReference>